<dbReference type="OrthoDB" id="691402at2759"/>
<reference evidence="2" key="1">
    <citation type="journal article" date="2009" name="Plant Mol. Biol.">
        <title>Insights into corn genes derived from large-scale cDNA sequencing.</title>
        <authorList>
            <person name="Alexandrov N.N."/>
            <person name="Brover V.V."/>
            <person name="Freidin S."/>
            <person name="Troukhan M.E."/>
            <person name="Tatarinova T.V."/>
            <person name="Zhang H."/>
            <person name="Swaller T.J."/>
            <person name="Lu Y.P."/>
            <person name="Bouck J."/>
            <person name="Flavell R.B."/>
            <person name="Feldmann K.A."/>
        </authorList>
    </citation>
    <scope>NUCLEOTIDE SEQUENCE</scope>
</reference>
<dbReference type="OMA" id="AKGPMFE"/>
<dbReference type="EMBL" id="CM007647">
    <property type="protein sequence ID" value="ONM06041.1"/>
    <property type="molecule type" value="Genomic_DNA"/>
</dbReference>
<dbReference type="KEGG" id="zma:100275112"/>
<dbReference type="IntAct" id="B6SNK8">
    <property type="interactions" value="2"/>
</dbReference>
<organism evidence="2">
    <name type="scientific">Zea mays</name>
    <name type="common">Maize</name>
    <dbReference type="NCBI Taxonomy" id="4577"/>
    <lineage>
        <taxon>Eukaryota</taxon>
        <taxon>Viridiplantae</taxon>
        <taxon>Streptophyta</taxon>
        <taxon>Embryophyta</taxon>
        <taxon>Tracheophyta</taxon>
        <taxon>Spermatophyta</taxon>
        <taxon>Magnoliopsida</taxon>
        <taxon>Liliopsida</taxon>
        <taxon>Poales</taxon>
        <taxon>Poaceae</taxon>
        <taxon>PACMAD clade</taxon>
        <taxon>Panicoideae</taxon>
        <taxon>Andropogonodae</taxon>
        <taxon>Andropogoneae</taxon>
        <taxon>Tripsacinae</taxon>
        <taxon>Zea</taxon>
    </lineage>
</organism>
<dbReference type="EnsemblPlants" id="Zm00001eb046450_T001">
    <property type="protein sequence ID" value="Zm00001eb046450_P001"/>
    <property type="gene ID" value="Zm00001eb046450"/>
</dbReference>
<reference evidence="3 5" key="2">
    <citation type="submission" date="2015-12" db="EMBL/GenBank/DDBJ databases">
        <title>Update maize B73 reference genome by single molecule sequencing technologies.</title>
        <authorList>
            <consortium name="Maize Genome Sequencing Project"/>
            <person name="Ware D."/>
        </authorList>
    </citation>
    <scope>NUCLEOTIDE SEQUENCE [LARGE SCALE GENOMIC DNA]</scope>
    <source>
        <strain evidence="5">cv. B73</strain>
        <tissue evidence="3">Seedling</tissue>
    </source>
</reference>
<evidence type="ECO:0000313" key="4">
    <source>
        <dbReference type="EnsemblPlants" id="Zm00001eb046450_P001"/>
    </source>
</evidence>
<feature type="compositionally biased region" description="Low complexity" evidence="1">
    <location>
        <begin position="53"/>
        <end position="70"/>
    </location>
</feature>
<reference evidence="4" key="4">
    <citation type="submission" date="2021-05" db="UniProtKB">
        <authorList>
            <consortium name="EnsemblPlants"/>
        </authorList>
    </citation>
    <scope>IDENTIFICATION</scope>
    <source>
        <strain evidence="4">cv. B73</strain>
    </source>
</reference>
<dbReference type="EMBL" id="EU954323">
    <property type="protein sequence ID" value="ACG26441.1"/>
    <property type="molecule type" value="mRNA"/>
</dbReference>
<proteinExistence type="evidence at transcript level"/>
<accession>B6SNK8</accession>
<feature type="compositionally biased region" description="Low complexity" evidence="1">
    <location>
        <begin position="1"/>
        <end position="24"/>
    </location>
</feature>
<sequence>MADAPAMASSPPASADDGGPSSPSVAVPRVLPSRLLLDTPPPSSGRARGPRGGSAAAASGRGGSAAAASRRGGRGGGTRRESTLPAAASNGTGGRRPERDWLAEAVMMIGRPVEDAGLASADILQLAMAKGPMFEWLSYWPEEGYLKEDHPY</sequence>
<dbReference type="AlphaFoldDB" id="B6SNK8"/>
<reference evidence="4" key="3">
    <citation type="submission" date="2019-07" db="EMBL/GenBank/DDBJ databases">
        <authorList>
            <person name="Seetharam A."/>
            <person name="Woodhouse M."/>
            <person name="Cannon E."/>
        </authorList>
    </citation>
    <scope>NUCLEOTIDE SEQUENCE [LARGE SCALE GENOMIC DNA]</scope>
    <source>
        <strain evidence="4">cv. B73</strain>
    </source>
</reference>
<evidence type="ECO:0000313" key="2">
    <source>
        <dbReference type="EMBL" id="ACG26441.1"/>
    </source>
</evidence>
<protein>
    <submittedName>
        <fullName evidence="2 4">Uncharacterized protein</fullName>
    </submittedName>
</protein>
<dbReference type="RefSeq" id="NP_001142759.1">
    <property type="nucleotide sequence ID" value="NM_001149287.1"/>
</dbReference>
<name>B6SNK8_MAIZE</name>
<dbReference type="GeneID" id="100275112"/>
<dbReference type="Proteomes" id="UP000007305">
    <property type="component" value="Chromosome 1"/>
</dbReference>
<evidence type="ECO:0000313" key="3">
    <source>
        <dbReference type="EMBL" id="ONM06041.1"/>
    </source>
</evidence>
<evidence type="ECO:0000256" key="1">
    <source>
        <dbReference type="SAM" id="MobiDB-lite"/>
    </source>
</evidence>
<dbReference type="PaxDb" id="4577-GRMZM2G062260_P01"/>
<dbReference type="Gramene" id="Zm00001eb046450_T001">
    <property type="protein sequence ID" value="Zm00001eb046450_P001"/>
    <property type="gene ID" value="Zm00001eb046450"/>
</dbReference>
<evidence type="ECO:0000313" key="5">
    <source>
        <dbReference type="Proteomes" id="UP000007305"/>
    </source>
</evidence>
<gene>
    <name evidence="4" type="primary">LOC100275112</name>
    <name evidence="3" type="ORF">ZEAMMB73_Zm00001d032777</name>
</gene>
<dbReference type="ExpressionAtlas" id="B6SNK8">
    <property type="expression patterns" value="baseline and differential"/>
</dbReference>
<keyword evidence="5" id="KW-1185">Reference proteome</keyword>
<feature type="region of interest" description="Disordered" evidence="1">
    <location>
        <begin position="1"/>
        <end position="99"/>
    </location>
</feature>
<dbReference type="HOGENOM" id="CLU_162920_0_0_1"/>